<reference evidence="1 2" key="1">
    <citation type="journal article" date="2023" name="Life. Sci Alliance">
        <title>Evolutionary insights into 3D genome organization and epigenetic landscape of Vigna mungo.</title>
        <authorList>
            <person name="Junaid A."/>
            <person name="Singh B."/>
            <person name="Bhatia S."/>
        </authorList>
    </citation>
    <scope>NUCLEOTIDE SEQUENCE [LARGE SCALE GENOMIC DNA]</scope>
    <source>
        <strain evidence="1">Urdbean</strain>
    </source>
</reference>
<proteinExistence type="predicted"/>
<feature type="non-terminal residue" evidence="1">
    <location>
        <position position="1"/>
    </location>
</feature>
<evidence type="ECO:0000313" key="2">
    <source>
        <dbReference type="Proteomes" id="UP001374535"/>
    </source>
</evidence>
<dbReference type="EMBL" id="CP144697">
    <property type="protein sequence ID" value="WVZ15779.1"/>
    <property type="molecule type" value="Genomic_DNA"/>
</dbReference>
<dbReference type="Proteomes" id="UP001374535">
    <property type="component" value="Chromosome 4"/>
</dbReference>
<accession>A0AAQ3NTI8</accession>
<gene>
    <name evidence="1" type="ORF">V8G54_013345</name>
</gene>
<name>A0AAQ3NTI8_VIGMU</name>
<sequence length="105" mass="12265">RKLRRNLGEGLDQILVAGFQKQTQCSLYSFVERELCRESKPLQEPNKYLYGLGQRKVRPQEEGAGFWIKQGKEHKRAKKHGLYLCVAIKRICGFLEDFSKCNFTK</sequence>
<dbReference type="AlphaFoldDB" id="A0AAQ3NTI8"/>
<evidence type="ECO:0000313" key="1">
    <source>
        <dbReference type="EMBL" id="WVZ15779.1"/>
    </source>
</evidence>
<protein>
    <submittedName>
        <fullName evidence="1">Uncharacterized protein</fullName>
    </submittedName>
</protein>
<keyword evidence="2" id="KW-1185">Reference proteome</keyword>
<organism evidence="1 2">
    <name type="scientific">Vigna mungo</name>
    <name type="common">Black gram</name>
    <name type="synonym">Phaseolus mungo</name>
    <dbReference type="NCBI Taxonomy" id="3915"/>
    <lineage>
        <taxon>Eukaryota</taxon>
        <taxon>Viridiplantae</taxon>
        <taxon>Streptophyta</taxon>
        <taxon>Embryophyta</taxon>
        <taxon>Tracheophyta</taxon>
        <taxon>Spermatophyta</taxon>
        <taxon>Magnoliopsida</taxon>
        <taxon>eudicotyledons</taxon>
        <taxon>Gunneridae</taxon>
        <taxon>Pentapetalae</taxon>
        <taxon>rosids</taxon>
        <taxon>fabids</taxon>
        <taxon>Fabales</taxon>
        <taxon>Fabaceae</taxon>
        <taxon>Papilionoideae</taxon>
        <taxon>50 kb inversion clade</taxon>
        <taxon>NPAAA clade</taxon>
        <taxon>indigoferoid/millettioid clade</taxon>
        <taxon>Phaseoleae</taxon>
        <taxon>Vigna</taxon>
    </lineage>
</organism>